<comment type="subcellular location">
    <subcellularLocation>
        <location evidence="2">Cytoplasm</location>
    </subcellularLocation>
    <subcellularLocation>
        <location evidence="1">Nucleus</location>
    </subcellularLocation>
</comment>
<keyword evidence="6" id="KW-0963">Cytoplasm</keyword>
<evidence type="ECO:0000256" key="7">
    <source>
        <dbReference type="ARBA" id="ARBA00022694"/>
    </source>
</evidence>
<name>A0A875S634_EENNA</name>
<dbReference type="GO" id="GO:0033588">
    <property type="term" value="C:elongator holoenzyme complex"/>
    <property type="evidence" value="ECO:0007669"/>
    <property type="project" value="InterPro"/>
</dbReference>
<dbReference type="KEGG" id="bnn:FOA43_002549"/>
<evidence type="ECO:0000256" key="3">
    <source>
        <dbReference type="ARBA" id="ARBA00005043"/>
    </source>
</evidence>
<dbReference type="OrthoDB" id="166907at2759"/>
<dbReference type="Pfam" id="PF10483">
    <property type="entry name" value="Elong_Iki1"/>
    <property type="match status" value="1"/>
</dbReference>
<evidence type="ECO:0000313" key="10">
    <source>
        <dbReference type="EMBL" id="QPG75199.1"/>
    </source>
</evidence>
<evidence type="ECO:0000256" key="6">
    <source>
        <dbReference type="ARBA" id="ARBA00022490"/>
    </source>
</evidence>
<evidence type="ECO:0000256" key="9">
    <source>
        <dbReference type="SAM" id="MobiDB-lite"/>
    </source>
</evidence>
<proteinExistence type="inferred from homology"/>
<keyword evidence="7" id="KW-0819">tRNA processing</keyword>
<dbReference type="GeneID" id="62195950"/>
<dbReference type="CDD" id="cd19496">
    <property type="entry name" value="Elp5"/>
    <property type="match status" value="1"/>
</dbReference>
<accession>A0A875S634</accession>
<dbReference type="GO" id="GO:0005829">
    <property type="term" value="C:cytosol"/>
    <property type="evidence" value="ECO:0007669"/>
    <property type="project" value="TreeGrafter"/>
</dbReference>
<dbReference type="PANTHER" id="PTHR15641:SF1">
    <property type="entry name" value="ELONGATOR COMPLEX PROTEIN 5"/>
    <property type="match status" value="1"/>
</dbReference>
<evidence type="ECO:0000256" key="4">
    <source>
        <dbReference type="ARBA" id="ARBA00009567"/>
    </source>
</evidence>
<dbReference type="InterPro" id="IPR027417">
    <property type="entry name" value="P-loop_NTPase"/>
</dbReference>
<feature type="compositionally biased region" description="Acidic residues" evidence="9">
    <location>
        <begin position="283"/>
        <end position="304"/>
    </location>
</feature>
<evidence type="ECO:0000256" key="1">
    <source>
        <dbReference type="ARBA" id="ARBA00004123"/>
    </source>
</evidence>
<comment type="similarity">
    <text evidence="4">Belongs to the ELP5 family.</text>
</comment>
<dbReference type="RefSeq" id="XP_038778764.1">
    <property type="nucleotide sequence ID" value="XM_038922836.1"/>
</dbReference>
<keyword evidence="11" id="KW-1185">Reference proteome</keyword>
<dbReference type="EMBL" id="CP064813">
    <property type="protein sequence ID" value="QPG75199.1"/>
    <property type="molecule type" value="Genomic_DNA"/>
</dbReference>
<keyword evidence="8" id="KW-0539">Nucleus</keyword>
<dbReference type="GO" id="GO:0002098">
    <property type="term" value="P:tRNA wobble uridine modification"/>
    <property type="evidence" value="ECO:0007669"/>
    <property type="project" value="InterPro"/>
</dbReference>
<organism evidence="10 11">
    <name type="scientific">Eeniella nana</name>
    <name type="common">Yeast</name>
    <name type="synonym">Brettanomyces nanus</name>
    <dbReference type="NCBI Taxonomy" id="13502"/>
    <lineage>
        <taxon>Eukaryota</taxon>
        <taxon>Fungi</taxon>
        <taxon>Dikarya</taxon>
        <taxon>Ascomycota</taxon>
        <taxon>Saccharomycotina</taxon>
        <taxon>Pichiomycetes</taxon>
        <taxon>Pichiales</taxon>
        <taxon>Pichiaceae</taxon>
        <taxon>Brettanomyces</taxon>
    </lineage>
</organism>
<dbReference type="Proteomes" id="UP000662931">
    <property type="component" value="Chromosome 2"/>
</dbReference>
<reference evidence="10" key="1">
    <citation type="submission" date="2020-10" db="EMBL/GenBank/DDBJ databases">
        <authorList>
            <person name="Roach M.J.R."/>
        </authorList>
    </citation>
    <scope>NUCLEOTIDE SEQUENCE</scope>
    <source>
        <strain evidence="10">CBS 1945</strain>
    </source>
</reference>
<dbReference type="InterPro" id="IPR019519">
    <property type="entry name" value="Elp5"/>
</dbReference>
<feature type="region of interest" description="Disordered" evidence="9">
    <location>
        <begin position="282"/>
        <end position="304"/>
    </location>
</feature>
<dbReference type="AlphaFoldDB" id="A0A875S634"/>
<gene>
    <name evidence="10" type="ORF">FOA43_002549</name>
</gene>
<protein>
    <recommendedName>
        <fullName evidence="5">Elongator complex protein 5</fullName>
    </recommendedName>
</protein>
<dbReference type="PANTHER" id="PTHR15641">
    <property type="entry name" value="ELONGATOR COMPLEX PROTEIN 5"/>
    <property type="match status" value="1"/>
</dbReference>
<comment type="pathway">
    <text evidence="3">tRNA modification; 5-methoxycarbonylmethyl-2-thiouridine-tRNA biosynthesis.</text>
</comment>
<evidence type="ECO:0000256" key="2">
    <source>
        <dbReference type="ARBA" id="ARBA00004496"/>
    </source>
</evidence>
<dbReference type="Gene3D" id="3.40.50.300">
    <property type="entry name" value="P-loop containing nucleotide triphosphate hydrolases"/>
    <property type="match status" value="1"/>
</dbReference>
<dbReference type="GO" id="GO:0005634">
    <property type="term" value="C:nucleus"/>
    <property type="evidence" value="ECO:0007669"/>
    <property type="project" value="UniProtKB-SubCell"/>
</dbReference>
<sequence>MSISIASGPVLLNRILTLRESSPFLLALDTILQSSQCLTSEFIYKIQSTGRQIPIVYISFETTEKPEYVDTFIEALDVPMEILQLQISAALQVKCERFIIVDSFNYVHNAELNPFLRSILDPLNIIYGTYHLDVPSSRDAGLPNKPPVLSILKFIATSVFELRPFADNLTQNELGHMTTYLDIPIGECNRKVFKLMLIFRRKSGRAMHYQLSINSASHQYTQIVSNREGPKGQDEKELLNDLTTFNLTTTRRQKKVRDQVELPFMEAQKFLGFVAGSTVYEFDKDDDYDDDDDDDDEEPYEDPM</sequence>
<evidence type="ECO:0000256" key="8">
    <source>
        <dbReference type="ARBA" id="ARBA00023242"/>
    </source>
</evidence>
<dbReference type="GO" id="GO:0000049">
    <property type="term" value="F:tRNA binding"/>
    <property type="evidence" value="ECO:0007669"/>
    <property type="project" value="TreeGrafter"/>
</dbReference>
<dbReference type="UniPathway" id="UPA00988"/>
<evidence type="ECO:0000313" key="11">
    <source>
        <dbReference type="Proteomes" id="UP000662931"/>
    </source>
</evidence>
<evidence type="ECO:0000256" key="5">
    <source>
        <dbReference type="ARBA" id="ARBA00020264"/>
    </source>
</evidence>